<keyword evidence="2" id="KW-1185">Reference proteome</keyword>
<evidence type="ECO:0000313" key="1">
    <source>
        <dbReference type="EMBL" id="MFD2173053.1"/>
    </source>
</evidence>
<comment type="caution">
    <text evidence="1">The sequence shown here is derived from an EMBL/GenBank/DDBJ whole genome shotgun (WGS) entry which is preliminary data.</text>
</comment>
<sequence length="165" mass="17342">MTMNHRTIALSATAISLAVLGTVGVAFSSIQPEQPDVLAPPRAETAEMLGRPMDDHGPAISYGDLSVFDAISEIGPDQGYDQPYCDHHAALGTRLSEDFGENARVKSPLPGNRSIALWASDEMGTWTALYTRADGVACVVSSGIGWQSSTNPVALLKSEGLLNAG</sequence>
<dbReference type="RefSeq" id="WP_377386920.1">
    <property type="nucleotide sequence ID" value="NZ_JBHUIX010000003.1"/>
</dbReference>
<dbReference type="Proteomes" id="UP001597413">
    <property type="component" value="Unassembled WGS sequence"/>
</dbReference>
<accession>A0ABW5A6J6</accession>
<dbReference type="EMBL" id="JBHUIX010000003">
    <property type="protein sequence ID" value="MFD2173053.1"/>
    <property type="molecule type" value="Genomic_DNA"/>
</dbReference>
<protein>
    <submittedName>
        <fullName evidence="1">Uncharacterized protein</fullName>
    </submittedName>
</protein>
<reference evidence="2" key="1">
    <citation type="journal article" date="2019" name="Int. J. Syst. Evol. Microbiol.">
        <title>The Global Catalogue of Microorganisms (GCM) 10K type strain sequencing project: providing services to taxonomists for standard genome sequencing and annotation.</title>
        <authorList>
            <consortium name="The Broad Institute Genomics Platform"/>
            <consortium name="The Broad Institute Genome Sequencing Center for Infectious Disease"/>
            <person name="Wu L."/>
            <person name="Ma J."/>
        </authorList>
    </citation>
    <scope>NUCLEOTIDE SEQUENCE [LARGE SCALE GENOMIC DNA]</scope>
    <source>
        <strain evidence="2">CCUG 55131</strain>
    </source>
</reference>
<name>A0ABW5A6J6_9RHOB</name>
<evidence type="ECO:0000313" key="2">
    <source>
        <dbReference type="Proteomes" id="UP001597413"/>
    </source>
</evidence>
<proteinExistence type="predicted"/>
<organism evidence="1 2">
    <name type="scientific">Rhodobacter lacus</name>
    <dbReference type="NCBI Taxonomy" id="1641972"/>
    <lineage>
        <taxon>Bacteria</taxon>
        <taxon>Pseudomonadati</taxon>
        <taxon>Pseudomonadota</taxon>
        <taxon>Alphaproteobacteria</taxon>
        <taxon>Rhodobacterales</taxon>
        <taxon>Rhodobacter group</taxon>
        <taxon>Rhodobacter</taxon>
    </lineage>
</organism>
<gene>
    <name evidence="1" type="ORF">ACFSM0_02995</name>
</gene>